<dbReference type="SUPFAM" id="SSF46785">
    <property type="entry name" value="Winged helix' DNA-binding domain"/>
    <property type="match status" value="1"/>
</dbReference>
<dbReference type="EMBL" id="JAGMVS010000070">
    <property type="protein sequence ID" value="MCM2437858.1"/>
    <property type="molecule type" value="Genomic_DNA"/>
</dbReference>
<proteinExistence type="predicted"/>
<sequence>MYIKNINQNMLQELRKKTYFKDLTDAQFAIISRDMTYHEVKKGQVIFEQGAPISRLYVILNGLVELNELDFDGNEFFHYVGPENLYPLSAIPNDNDEFQATGEALSNLEFVTINLKNYQKFVAANSKLAHTVMLNISRTMNEYKDRLAESMIFGTGERIIKILSNLAIQMGQYDQNGNLRLPFKTSFIDLAKICGTTRETMSRTITELTQQGILMFNHKQLTMIQCDAQLQEVF</sequence>
<keyword evidence="3" id="KW-0804">Transcription</keyword>
<evidence type="ECO:0000256" key="3">
    <source>
        <dbReference type="ARBA" id="ARBA00023163"/>
    </source>
</evidence>
<dbReference type="Proteomes" id="UP001057481">
    <property type="component" value="Unassembled WGS sequence"/>
</dbReference>
<keyword evidence="1" id="KW-0805">Transcription regulation</keyword>
<dbReference type="Pfam" id="PF13545">
    <property type="entry name" value="HTH_Crp_2"/>
    <property type="match status" value="1"/>
</dbReference>
<dbReference type="PANTHER" id="PTHR24567:SF28">
    <property type="entry name" value="LISTERIOLYSIN REGULATORY PROTEIN"/>
    <property type="match status" value="1"/>
</dbReference>
<comment type="caution">
    <text evidence="6">The sequence shown here is derived from an EMBL/GenBank/DDBJ whole genome shotgun (WGS) entry which is preliminary data.</text>
</comment>
<evidence type="ECO:0000259" key="4">
    <source>
        <dbReference type="PROSITE" id="PS50042"/>
    </source>
</evidence>
<evidence type="ECO:0000313" key="6">
    <source>
        <dbReference type="EMBL" id="MCM2437858.1"/>
    </source>
</evidence>
<organism evidence="6 7">
    <name type="scientific">Periweissella beninensis</name>
    <dbReference type="NCBI Taxonomy" id="504936"/>
    <lineage>
        <taxon>Bacteria</taxon>
        <taxon>Bacillati</taxon>
        <taxon>Bacillota</taxon>
        <taxon>Bacilli</taxon>
        <taxon>Lactobacillales</taxon>
        <taxon>Lactobacillaceae</taxon>
        <taxon>Periweissella</taxon>
    </lineage>
</organism>
<evidence type="ECO:0000256" key="2">
    <source>
        <dbReference type="ARBA" id="ARBA00023125"/>
    </source>
</evidence>
<gene>
    <name evidence="6" type="ORF">KAK10_08045</name>
</gene>
<dbReference type="InterPro" id="IPR000595">
    <property type="entry name" value="cNMP-bd_dom"/>
</dbReference>
<dbReference type="PANTHER" id="PTHR24567">
    <property type="entry name" value="CRP FAMILY TRANSCRIPTIONAL REGULATORY PROTEIN"/>
    <property type="match status" value="1"/>
</dbReference>
<keyword evidence="7" id="KW-1185">Reference proteome</keyword>
<dbReference type="SMART" id="SM00100">
    <property type="entry name" value="cNMP"/>
    <property type="match status" value="1"/>
</dbReference>
<dbReference type="InterPro" id="IPR050397">
    <property type="entry name" value="Env_Response_Regulators"/>
</dbReference>
<dbReference type="Gene3D" id="1.10.10.10">
    <property type="entry name" value="Winged helix-like DNA-binding domain superfamily/Winged helix DNA-binding domain"/>
    <property type="match status" value="1"/>
</dbReference>
<dbReference type="PROSITE" id="PS51063">
    <property type="entry name" value="HTH_CRP_2"/>
    <property type="match status" value="1"/>
</dbReference>
<dbReference type="InterPro" id="IPR036388">
    <property type="entry name" value="WH-like_DNA-bd_sf"/>
</dbReference>
<dbReference type="Gene3D" id="2.60.120.10">
    <property type="entry name" value="Jelly Rolls"/>
    <property type="match status" value="1"/>
</dbReference>
<dbReference type="InterPro" id="IPR018490">
    <property type="entry name" value="cNMP-bd_dom_sf"/>
</dbReference>
<feature type="domain" description="HTH crp-type" evidence="5">
    <location>
        <begin position="153"/>
        <end position="227"/>
    </location>
</feature>
<name>A0ABT0VL31_9LACO</name>
<dbReference type="Pfam" id="PF00027">
    <property type="entry name" value="cNMP_binding"/>
    <property type="match status" value="1"/>
</dbReference>
<accession>A0ABT0VL31</accession>
<keyword evidence="2" id="KW-0238">DNA-binding</keyword>
<evidence type="ECO:0000256" key="1">
    <source>
        <dbReference type="ARBA" id="ARBA00023015"/>
    </source>
</evidence>
<dbReference type="CDD" id="cd00038">
    <property type="entry name" value="CAP_ED"/>
    <property type="match status" value="1"/>
</dbReference>
<dbReference type="InterPro" id="IPR014710">
    <property type="entry name" value="RmlC-like_jellyroll"/>
</dbReference>
<dbReference type="PROSITE" id="PS50042">
    <property type="entry name" value="CNMP_BINDING_3"/>
    <property type="match status" value="1"/>
</dbReference>
<protein>
    <submittedName>
        <fullName evidence="6">Crp/Fnr family transcriptional regulator</fullName>
    </submittedName>
</protein>
<feature type="domain" description="Cyclic nucleotide-binding" evidence="4">
    <location>
        <begin position="19"/>
        <end position="139"/>
    </location>
</feature>
<dbReference type="SUPFAM" id="SSF51206">
    <property type="entry name" value="cAMP-binding domain-like"/>
    <property type="match status" value="1"/>
</dbReference>
<dbReference type="InterPro" id="IPR012318">
    <property type="entry name" value="HTH_CRP"/>
</dbReference>
<dbReference type="RefSeq" id="WP_205143861.1">
    <property type="nucleotide sequence ID" value="NZ_JAFBDN010000012.1"/>
</dbReference>
<reference evidence="6" key="1">
    <citation type="submission" date="2021-04" db="EMBL/GenBank/DDBJ databases">
        <title>Taxonomic assessment of Weissella genus.</title>
        <authorList>
            <person name="Fanelli F."/>
            <person name="Chieffi D."/>
            <person name="Dell'Aquila A."/>
            <person name="Gyu-Sung C."/>
            <person name="Franz C.M.A.P."/>
            <person name="Fusco V."/>
        </authorList>
    </citation>
    <scope>NUCLEOTIDE SEQUENCE</scope>
    <source>
        <strain evidence="6">LMG 25373</strain>
    </source>
</reference>
<dbReference type="InterPro" id="IPR036390">
    <property type="entry name" value="WH_DNA-bd_sf"/>
</dbReference>
<evidence type="ECO:0000259" key="5">
    <source>
        <dbReference type="PROSITE" id="PS51063"/>
    </source>
</evidence>
<evidence type="ECO:0000313" key="7">
    <source>
        <dbReference type="Proteomes" id="UP001057481"/>
    </source>
</evidence>